<name>A0AAV8XA20_9CUCU</name>
<dbReference type="AlphaFoldDB" id="A0AAV8XA20"/>
<evidence type="ECO:0000313" key="1">
    <source>
        <dbReference type="EMBL" id="KAJ8935462.1"/>
    </source>
</evidence>
<sequence length="74" mass="8076">MQEYDAVCLCRAKAAVLRTSEEGSGQAPVLRSAAPMRAGTECSMLQMLRTGCKFMLSLKHVDVVIRFLTVALTI</sequence>
<dbReference type="EMBL" id="JAPWTK010000884">
    <property type="protein sequence ID" value="KAJ8935462.1"/>
    <property type="molecule type" value="Genomic_DNA"/>
</dbReference>
<proteinExistence type="predicted"/>
<reference evidence="1" key="1">
    <citation type="journal article" date="2023" name="Insect Mol. Biol.">
        <title>Genome sequencing provides insights into the evolution of gene families encoding plant cell wall-degrading enzymes in longhorned beetles.</title>
        <authorList>
            <person name="Shin N.R."/>
            <person name="Okamura Y."/>
            <person name="Kirsch R."/>
            <person name="Pauchet Y."/>
        </authorList>
    </citation>
    <scope>NUCLEOTIDE SEQUENCE</scope>
    <source>
        <strain evidence="1">AMC_N1</strain>
    </source>
</reference>
<comment type="caution">
    <text evidence="1">The sequence shown here is derived from an EMBL/GenBank/DDBJ whole genome shotgun (WGS) entry which is preliminary data.</text>
</comment>
<keyword evidence="2" id="KW-1185">Reference proteome</keyword>
<organism evidence="1 2">
    <name type="scientific">Aromia moschata</name>
    <dbReference type="NCBI Taxonomy" id="1265417"/>
    <lineage>
        <taxon>Eukaryota</taxon>
        <taxon>Metazoa</taxon>
        <taxon>Ecdysozoa</taxon>
        <taxon>Arthropoda</taxon>
        <taxon>Hexapoda</taxon>
        <taxon>Insecta</taxon>
        <taxon>Pterygota</taxon>
        <taxon>Neoptera</taxon>
        <taxon>Endopterygota</taxon>
        <taxon>Coleoptera</taxon>
        <taxon>Polyphaga</taxon>
        <taxon>Cucujiformia</taxon>
        <taxon>Chrysomeloidea</taxon>
        <taxon>Cerambycidae</taxon>
        <taxon>Cerambycinae</taxon>
        <taxon>Callichromatini</taxon>
        <taxon>Aromia</taxon>
    </lineage>
</organism>
<dbReference type="Proteomes" id="UP001162162">
    <property type="component" value="Unassembled WGS sequence"/>
</dbReference>
<gene>
    <name evidence="1" type="ORF">NQ318_021708</name>
</gene>
<evidence type="ECO:0000313" key="2">
    <source>
        <dbReference type="Proteomes" id="UP001162162"/>
    </source>
</evidence>
<accession>A0AAV8XA20</accession>
<protein>
    <submittedName>
        <fullName evidence="1">Uncharacterized protein</fullName>
    </submittedName>
</protein>